<accession>A0A2T7FT13</accession>
<evidence type="ECO:0000256" key="4">
    <source>
        <dbReference type="ARBA" id="ARBA00022643"/>
    </source>
</evidence>
<organism evidence="8 9">
    <name type="scientific">Thalassorhabdomicrobium marinisediminis</name>
    <dbReference type="NCBI Taxonomy" id="2170577"/>
    <lineage>
        <taxon>Bacteria</taxon>
        <taxon>Pseudomonadati</taxon>
        <taxon>Pseudomonadota</taxon>
        <taxon>Alphaproteobacteria</taxon>
        <taxon>Rhodobacterales</taxon>
        <taxon>Paracoccaceae</taxon>
        <taxon>Thalassorhabdomicrobium</taxon>
    </lineage>
</organism>
<comment type="similarity">
    <text evidence="2">Belongs to the nitroreductase family.</text>
</comment>
<dbReference type="Proteomes" id="UP000244817">
    <property type="component" value="Unassembled WGS sequence"/>
</dbReference>
<evidence type="ECO:0000256" key="2">
    <source>
        <dbReference type="ARBA" id="ARBA00007118"/>
    </source>
</evidence>
<proteinExistence type="inferred from homology"/>
<keyword evidence="6" id="KW-0560">Oxidoreductase</keyword>
<dbReference type="Pfam" id="PF00881">
    <property type="entry name" value="Nitroreductase"/>
    <property type="match status" value="1"/>
</dbReference>
<dbReference type="AlphaFoldDB" id="A0A2T7FT13"/>
<evidence type="ECO:0000256" key="6">
    <source>
        <dbReference type="ARBA" id="ARBA00023002"/>
    </source>
</evidence>
<feature type="domain" description="Nitroreductase" evidence="7">
    <location>
        <begin position="14"/>
        <end position="190"/>
    </location>
</feature>
<evidence type="ECO:0000259" key="7">
    <source>
        <dbReference type="Pfam" id="PF00881"/>
    </source>
</evidence>
<dbReference type="InterPro" id="IPR033878">
    <property type="entry name" value="NfsB-like"/>
</dbReference>
<evidence type="ECO:0000256" key="3">
    <source>
        <dbReference type="ARBA" id="ARBA00022630"/>
    </source>
</evidence>
<sequence>MLDALPSDLRDALQWRYAVKKMDPTKPVSEDKITAIKDAIQFAPTSSGTQPFKVLDVRNAELRAKLRGAAFDQSAITDSTTVLVFAAWDNYSDARLDDVVDHHANERPDTREALETYFGNLKGMYLPRDAQTNFEHAARQAYIALGFGMLTAAQLQVDTTPMEGFDPSAVDDILNLREQGLKSAVILAIGTRDAENDWLAPMKKVRKQEDVLFERID</sequence>
<dbReference type="RefSeq" id="WP_108642159.1">
    <property type="nucleotide sequence ID" value="NZ_QCYG01000012.1"/>
</dbReference>
<keyword evidence="4" id="KW-0288">FMN</keyword>
<gene>
    <name evidence="8" type="ORF">DC363_15970</name>
</gene>
<evidence type="ECO:0000313" key="8">
    <source>
        <dbReference type="EMBL" id="PVA05310.1"/>
    </source>
</evidence>
<keyword evidence="9" id="KW-1185">Reference proteome</keyword>
<dbReference type="InterPro" id="IPR000415">
    <property type="entry name" value="Nitroreductase-like"/>
</dbReference>
<keyword evidence="3" id="KW-0285">Flavoprotein</keyword>
<dbReference type="EMBL" id="QCYG01000012">
    <property type="protein sequence ID" value="PVA05310.1"/>
    <property type="molecule type" value="Genomic_DNA"/>
</dbReference>
<name>A0A2T7FT13_9RHOB</name>
<protein>
    <submittedName>
        <fullName evidence="8">NAD(P)H-dependent oxidoreductase</fullName>
    </submittedName>
</protein>
<dbReference type="GO" id="GO:0016491">
    <property type="term" value="F:oxidoreductase activity"/>
    <property type="evidence" value="ECO:0007669"/>
    <property type="project" value="UniProtKB-KW"/>
</dbReference>
<dbReference type="OrthoDB" id="9809288at2"/>
<dbReference type="SUPFAM" id="SSF55469">
    <property type="entry name" value="FMN-dependent nitroreductase-like"/>
    <property type="match status" value="1"/>
</dbReference>
<comment type="cofactor">
    <cofactor evidence="1">
        <name>FMN</name>
        <dbReference type="ChEBI" id="CHEBI:58210"/>
    </cofactor>
</comment>
<keyword evidence="5" id="KW-0521">NADP</keyword>
<comment type="caution">
    <text evidence="8">The sequence shown here is derived from an EMBL/GenBank/DDBJ whole genome shotgun (WGS) entry which is preliminary data.</text>
</comment>
<dbReference type="InterPro" id="IPR029479">
    <property type="entry name" value="Nitroreductase"/>
</dbReference>
<reference evidence="8 9" key="1">
    <citation type="submission" date="2018-04" db="EMBL/GenBank/DDBJ databases">
        <title>Pelagivirga bohaiensis gen. nov., sp. nov., a bacterium isolated from the Bohai Sea.</title>
        <authorList>
            <person name="Ji X."/>
        </authorList>
    </citation>
    <scope>NUCLEOTIDE SEQUENCE [LARGE SCALE GENOMIC DNA]</scope>
    <source>
        <strain evidence="8 9">BH-SD16</strain>
    </source>
</reference>
<dbReference type="PANTHER" id="PTHR43673:SF2">
    <property type="entry name" value="NITROREDUCTASE"/>
    <property type="match status" value="1"/>
</dbReference>
<dbReference type="PANTHER" id="PTHR43673">
    <property type="entry name" value="NAD(P)H NITROREDUCTASE YDGI-RELATED"/>
    <property type="match status" value="1"/>
</dbReference>
<evidence type="ECO:0000313" key="9">
    <source>
        <dbReference type="Proteomes" id="UP000244817"/>
    </source>
</evidence>
<dbReference type="Gene3D" id="3.40.109.10">
    <property type="entry name" value="NADH Oxidase"/>
    <property type="match status" value="1"/>
</dbReference>
<dbReference type="CDD" id="cd02149">
    <property type="entry name" value="NfsB-like"/>
    <property type="match status" value="1"/>
</dbReference>
<evidence type="ECO:0000256" key="1">
    <source>
        <dbReference type="ARBA" id="ARBA00001917"/>
    </source>
</evidence>
<evidence type="ECO:0000256" key="5">
    <source>
        <dbReference type="ARBA" id="ARBA00022857"/>
    </source>
</evidence>